<sequence>MQNEKSPTDKFLKKKELKKQEQVTENTLTDRNRIPNEQNAWKETQPQNK</sequence>
<keyword evidence="3" id="KW-1185">Reference proteome</keyword>
<dbReference type="EMBL" id="UGYZ01000002">
    <property type="protein sequence ID" value="SUJ16434.1"/>
    <property type="molecule type" value="Genomic_DNA"/>
</dbReference>
<dbReference type="RefSeq" id="WP_166739458.1">
    <property type="nucleotide sequence ID" value="NZ_CP038012.1"/>
</dbReference>
<feature type="compositionally biased region" description="Basic and acidic residues" evidence="1">
    <location>
        <begin position="1"/>
        <end position="11"/>
    </location>
</feature>
<evidence type="ECO:0000313" key="2">
    <source>
        <dbReference type="EMBL" id="SUJ16434.1"/>
    </source>
</evidence>
<evidence type="ECO:0000256" key="1">
    <source>
        <dbReference type="SAM" id="MobiDB-lite"/>
    </source>
</evidence>
<dbReference type="AlphaFoldDB" id="A0A380C9Z9"/>
<reference evidence="2 3" key="1">
    <citation type="submission" date="2018-06" db="EMBL/GenBank/DDBJ databases">
        <authorList>
            <consortium name="Pathogen Informatics"/>
            <person name="Doyle S."/>
        </authorList>
    </citation>
    <scope>NUCLEOTIDE SEQUENCE [LARGE SCALE GENOMIC DNA]</scope>
    <source>
        <strain evidence="3">ATCC 11859 / DSM 33 / NCIB 8841 / NCTC 4822</strain>
    </source>
</reference>
<evidence type="ECO:0000313" key="3">
    <source>
        <dbReference type="Proteomes" id="UP000254519"/>
    </source>
</evidence>
<protein>
    <submittedName>
        <fullName evidence="2">Uncharacterized protein</fullName>
    </submittedName>
</protein>
<feature type="compositionally biased region" description="Polar residues" evidence="1">
    <location>
        <begin position="35"/>
        <end position="49"/>
    </location>
</feature>
<feature type="compositionally biased region" description="Basic and acidic residues" evidence="1">
    <location>
        <begin position="18"/>
        <end position="34"/>
    </location>
</feature>
<gene>
    <name evidence="2" type="ORF">NCTC4822_02697</name>
</gene>
<organism evidence="2 3">
    <name type="scientific">Sporosarcina pasteurii</name>
    <name type="common">Bacillus pasteurii</name>
    <dbReference type="NCBI Taxonomy" id="1474"/>
    <lineage>
        <taxon>Bacteria</taxon>
        <taxon>Bacillati</taxon>
        <taxon>Bacillota</taxon>
        <taxon>Bacilli</taxon>
        <taxon>Bacillales</taxon>
        <taxon>Caryophanaceae</taxon>
        <taxon>Sporosarcina</taxon>
    </lineage>
</organism>
<proteinExistence type="predicted"/>
<accession>A0A380C9Z9</accession>
<feature type="region of interest" description="Disordered" evidence="1">
    <location>
        <begin position="1"/>
        <end position="49"/>
    </location>
</feature>
<name>A0A380C9Z9_SPOPA</name>
<dbReference type="Proteomes" id="UP000254519">
    <property type="component" value="Unassembled WGS sequence"/>
</dbReference>